<sequence>MNLKELIQAAKAAITAGNLEEATKLYDQAKALKAIMELEPDEDDKDSEAMKALQKERDELKAKLDKAAMAPATNGAGTVIVTEDEADKANKRNPFKSMGEFLLAVKAATNNWMDPRLASLQSTDQVDEYGFSVAGAMGDDFVGSLKAAQTGTKSFKAAPTGLGESMPQYGGILVGTEQPTSILSRVYDSSFLLSRVAMDPIGPNFNSITYHVEAESSRATGSRRGGVQFYWLSENQAPTPSRPKFENMDLKLKKAGALVYVTEEQLQDSTALESYVMRIMPEELRWGVEDSILNGTGSGMPAGIEGSNAIITQAKETGQAADTVVYENLVYMWSRLWPRSKPNAIWLISQDVEPQLMLMTLDVGTGGVPVYTPPGGATAAPYGNIFGRPVAVHESCDNVGDVGDIQLLDLGEYQMIEKGGITSASSIHVRFLEGETAYRFIWRVDGQPIWRAPLTPANGGNTVSAYVNLAERA</sequence>
<evidence type="ECO:0000256" key="3">
    <source>
        <dbReference type="SAM" id="Coils"/>
    </source>
</evidence>
<dbReference type="EMBL" id="LAZR01000320">
    <property type="protein sequence ID" value="KKN74783.1"/>
    <property type="molecule type" value="Genomic_DNA"/>
</dbReference>
<evidence type="ECO:0000256" key="1">
    <source>
        <dbReference type="ARBA" id="ARBA00004328"/>
    </source>
</evidence>
<name>A0A0F9W9M6_9ZZZZ</name>
<comment type="subcellular location">
    <subcellularLocation>
        <location evidence="1">Virion</location>
    </subcellularLocation>
</comment>
<dbReference type="AlphaFoldDB" id="A0A0F9W9M6"/>
<evidence type="ECO:0000256" key="2">
    <source>
        <dbReference type="ARBA" id="ARBA00022844"/>
    </source>
</evidence>
<dbReference type="SUPFAM" id="SSF56563">
    <property type="entry name" value="Major capsid protein gp5"/>
    <property type="match status" value="1"/>
</dbReference>
<dbReference type="Gene3D" id="3.30.2400.10">
    <property type="entry name" value="Major capsid protein gp5"/>
    <property type="match status" value="1"/>
</dbReference>
<feature type="domain" description="Phage capsid-like C-terminal" evidence="4">
    <location>
        <begin position="170"/>
        <end position="454"/>
    </location>
</feature>
<proteinExistence type="predicted"/>
<keyword evidence="3" id="KW-0175">Coiled coil</keyword>
<accession>A0A0F9W9M6</accession>
<dbReference type="NCBIfam" id="TIGR01554">
    <property type="entry name" value="major_cap_HK97"/>
    <property type="match status" value="1"/>
</dbReference>
<evidence type="ECO:0000313" key="5">
    <source>
        <dbReference type="EMBL" id="KKN74783.1"/>
    </source>
</evidence>
<evidence type="ECO:0000259" key="4">
    <source>
        <dbReference type="Pfam" id="PF05065"/>
    </source>
</evidence>
<gene>
    <name evidence="5" type="ORF">LCGC14_0386760</name>
</gene>
<dbReference type="InterPro" id="IPR024455">
    <property type="entry name" value="Phage_capsid"/>
</dbReference>
<feature type="coiled-coil region" evidence="3">
    <location>
        <begin position="19"/>
        <end position="70"/>
    </location>
</feature>
<reference evidence="5" key="1">
    <citation type="journal article" date="2015" name="Nature">
        <title>Complex archaea that bridge the gap between prokaryotes and eukaryotes.</title>
        <authorList>
            <person name="Spang A."/>
            <person name="Saw J.H."/>
            <person name="Jorgensen S.L."/>
            <person name="Zaremba-Niedzwiedzka K."/>
            <person name="Martijn J."/>
            <person name="Lind A.E."/>
            <person name="van Eijk R."/>
            <person name="Schleper C."/>
            <person name="Guy L."/>
            <person name="Ettema T.J."/>
        </authorList>
    </citation>
    <scope>NUCLEOTIDE SEQUENCE</scope>
</reference>
<dbReference type="InterPro" id="IPR054612">
    <property type="entry name" value="Phage_capsid-like_C"/>
</dbReference>
<protein>
    <recommendedName>
        <fullName evidence="4">Phage capsid-like C-terminal domain-containing protein</fullName>
    </recommendedName>
</protein>
<keyword evidence="2" id="KW-0946">Virion</keyword>
<dbReference type="GO" id="GO:0044423">
    <property type="term" value="C:virion component"/>
    <property type="evidence" value="ECO:0007669"/>
    <property type="project" value="UniProtKB-KW"/>
</dbReference>
<comment type="caution">
    <text evidence="5">The sequence shown here is derived from an EMBL/GenBank/DDBJ whole genome shotgun (WGS) entry which is preliminary data.</text>
</comment>
<organism evidence="5">
    <name type="scientific">marine sediment metagenome</name>
    <dbReference type="NCBI Taxonomy" id="412755"/>
    <lineage>
        <taxon>unclassified sequences</taxon>
        <taxon>metagenomes</taxon>
        <taxon>ecological metagenomes</taxon>
    </lineage>
</organism>
<dbReference type="Pfam" id="PF05065">
    <property type="entry name" value="Phage_capsid"/>
    <property type="match status" value="1"/>
</dbReference>